<protein>
    <recommendedName>
        <fullName evidence="3">UDP-N-acetylglucosamine 2-epimerase (non-hydrolyzing)</fullName>
        <ecNumber evidence="3">5.1.3.14</ecNumber>
    </recommendedName>
</protein>
<dbReference type="HOGENOM" id="CLU_041674_1_0_7"/>
<proteinExistence type="inferred from homology"/>
<keyword evidence="7" id="KW-1185">Reference proteome</keyword>
<dbReference type="PANTHER" id="PTHR43174">
    <property type="entry name" value="UDP-N-ACETYLGLUCOSAMINE 2-EPIMERASE"/>
    <property type="match status" value="1"/>
</dbReference>
<evidence type="ECO:0000256" key="4">
    <source>
        <dbReference type="RuleBase" id="RU003513"/>
    </source>
</evidence>
<accession>W4LPH9</accession>
<dbReference type="PATRIC" id="fig|1429438.4.peg.3067"/>
<dbReference type="Gene3D" id="3.40.50.2000">
    <property type="entry name" value="Glycogen Phosphorylase B"/>
    <property type="match status" value="2"/>
</dbReference>
<comment type="caution">
    <text evidence="6">The sequence shown here is derived from an EMBL/GenBank/DDBJ whole genome shotgun (WGS) entry which is preliminary data.</text>
</comment>
<keyword evidence="1 4" id="KW-0413">Isomerase</keyword>
<dbReference type="EC" id="5.1.3.14" evidence="3"/>
<evidence type="ECO:0000256" key="2">
    <source>
        <dbReference type="ARBA" id="ARBA00038209"/>
    </source>
</evidence>
<feature type="domain" description="UDP-N-acetylglucosamine 2-epimerase" evidence="5">
    <location>
        <begin position="30"/>
        <end position="375"/>
    </location>
</feature>
<dbReference type="EMBL" id="AZHW01000463">
    <property type="protein sequence ID" value="ETW99301.1"/>
    <property type="molecule type" value="Genomic_DNA"/>
</dbReference>
<gene>
    <name evidence="6" type="ORF">ETSY1_15490</name>
</gene>
<dbReference type="Pfam" id="PF02350">
    <property type="entry name" value="Epimerase_2"/>
    <property type="match status" value="1"/>
</dbReference>
<dbReference type="InterPro" id="IPR029767">
    <property type="entry name" value="WecB-like"/>
</dbReference>
<sequence length="379" mass="42784">MHVDGNAKIKILAVFGTRPEAIKLAPIIHTLKQRPDMTVAVCLTGQHRQMVKPVISFFNLNIDYDLDIMSQDQSLFDITAKALHGLQQTIASFQPDWILVQGDTTTTFTSALAGFYSGTKVAHIEAGLRTYHKYAPFPEEINRVLTTRLSDIHFAATDRARDNLLKEGIDEANIYVVGNPIIDAMLMTEEKIRSKSLDARFQNAFQYLESDKRLILVTGHRRESFGQPFEDICKALKHLAQSHEVEIVYPVHLNPNVTELVHRMLGDTCNIRLLEPVEYPMFLWLMQKSYLILTDSGGVQEEAPAWGKPVVVMRETTERTESLEAGVSVLAGTSTQAIVEAVERLLDDEQHYQAMARQIDLYGDGATRYRIADILMRRA</sequence>
<dbReference type="Proteomes" id="UP000019141">
    <property type="component" value="Unassembled WGS sequence"/>
</dbReference>
<dbReference type="PANTHER" id="PTHR43174:SF2">
    <property type="entry name" value="UDP-N-ACETYLGLUCOSAMINE 2-EPIMERASE"/>
    <property type="match status" value="1"/>
</dbReference>
<evidence type="ECO:0000256" key="1">
    <source>
        <dbReference type="ARBA" id="ARBA00023235"/>
    </source>
</evidence>
<organism evidence="6 7">
    <name type="scientific">Entotheonella factor</name>
    <dbReference type="NCBI Taxonomy" id="1429438"/>
    <lineage>
        <taxon>Bacteria</taxon>
        <taxon>Pseudomonadati</taxon>
        <taxon>Nitrospinota/Tectimicrobiota group</taxon>
        <taxon>Candidatus Tectimicrobiota</taxon>
        <taxon>Candidatus Entotheonellia</taxon>
        <taxon>Candidatus Entotheonellales</taxon>
        <taxon>Candidatus Entotheonellaceae</taxon>
        <taxon>Candidatus Entotheonella</taxon>
    </lineage>
</organism>
<dbReference type="AlphaFoldDB" id="W4LPH9"/>
<evidence type="ECO:0000259" key="5">
    <source>
        <dbReference type="Pfam" id="PF02350"/>
    </source>
</evidence>
<evidence type="ECO:0000256" key="3">
    <source>
        <dbReference type="ARBA" id="ARBA00038858"/>
    </source>
</evidence>
<comment type="similarity">
    <text evidence="2 4">Belongs to the UDP-N-acetylglucosamine 2-epimerase family.</text>
</comment>
<name>W4LPH9_ENTF1</name>
<evidence type="ECO:0000313" key="7">
    <source>
        <dbReference type="Proteomes" id="UP000019141"/>
    </source>
</evidence>
<dbReference type="NCBIfam" id="TIGR00236">
    <property type="entry name" value="wecB"/>
    <property type="match status" value="1"/>
</dbReference>
<dbReference type="CDD" id="cd03786">
    <property type="entry name" value="GTB_UDP-GlcNAc_2-Epimerase"/>
    <property type="match status" value="1"/>
</dbReference>
<evidence type="ECO:0000313" key="6">
    <source>
        <dbReference type="EMBL" id="ETW99301.1"/>
    </source>
</evidence>
<dbReference type="GO" id="GO:0008761">
    <property type="term" value="F:UDP-N-acetylglucosamine 2-epimerase activity"/>
    <property type="evidence" value="ECO:0007669"/>
    <property type="project" value="UniProtKB-EC"/>
</dbReference>
<reference evidence="6 7" key="1">
    <citation type="journal article" date="2014" name="Nature">
        <title>An environmental bacterial taxon with a large and distinct metabolic repertoire.</title>
        <authorList>
            <person name="Wilson M.C."/>
            <person name="Mori T."/>
            <person name="Ruckert C."/>
            <person name="Uria A.R."/>
            <person name="Helf M.J."/>
            <person name="Takada K."/>
            <person name="Gernert C."/>
            <person name="Steffens U.A."/>
            <person name="Heycke N."/>
            <person name="Schmitt S."/>
            <person name="Rinke C."/>
            <person name="Helfrich E.J."/>
            <person name="Brachmann A.O."/>
            <person name="Gurgui C."/>
            <person name="Wakimoto T."/>
            <person name="Kracht M."/>
            <person name="Crusemann M."/>
            <person name="Hentschel U."/>
            <person name="Abe I."/>
            <person name="Matsunaga S."/>
            <person name="Kalinowski J."/>
            <person name="Takeyama H."/>
            <person name="Piel J."/>
        </authorList>
    </citation>
    <scope>NUCLEOTIDE SEQUENCE [LARGE SCALE GENOMIC DNA]</scope>
    <source>
        <strain evidence="7">TSY1</strain>
    </source>
</reference>
<dbReference type="InterPro" id="IPR003331">
    <property type="entry name" value="UDP_GlcNAc_Epimerase_2_dom"/>
</dbReference>
<dbReference type="SUPFAM" id="SSF53756">
    <property type="entry name" value="UDP-Glycosyltransferase/glycogen phosphorylase"/>
    <property type="match status" value="1"/>
</dbReference>